<evidence type="ECO:0000259" key="5">
    <source>
        <dbReference type="PROSITE" id="PS51379"/>
    </source>
</evidence>
<dbReference type="eggNOG" id="COG0437">
    <property type="taxonomic scope" value="Bacteria"/>
</dbReference>
<dbReference type="HOGENOM" id="CLU_043374_3_1_11"/>
<evidence type="ECO:0000256" key="3">
    <source>
        <dbReference type="ARBA" id="ARBA00023004"/>
    </source>
</evidence>
<dbReference type="Pfam" id="PF12800">
    <property type="entry name" value="Fer4_4"/>
    <property type="match status" value="1"/>
</dbReference>
<keyword evidence="4" id="KW-0411">Iron-sulfur</keyword>
<evidence type="ECO:0000256" key="4">
    <source>
        <dbReference type="ARBA" id="ARBA00023014"/>
    </source>
</evidence>
<feature type="domain" description="4Fe-4S ferredoxin-type" evidence="5">
    <location>
        <begin position="46"/>
        <end position="76"/>
    </location>
</feature>
<dbReference type="SUPFAM" id="SSF54862">
    <property type="entry name" value="4Fe-4S ferredoxins"/>
    <property type="match status" value="1"/>
</dbReference>
<dbReference type="AlphaFoldDB" id="C7N7I3"/>
<evidence type="ECO:0000256" key="1">
    <source>
        <dbReference type="ARBA" id="ARBA00022485"/>
    </source>
</evidence>
<evidence type="ECO:0000313" key="6">
    <source>
        <dbReference type="EMBL" id="ACV22868.1"/>
    </source>
</evidence>
<sequence>MSQMGFLLDQKYCIGCQTCQHACRVRHGLEPGTYPRKATSSQIQVVGPFLSMACNHCTAPACVAVCPVGALTKREDDGIVVHDPEICIGCLSCQQACPYDHPQLNTITGKMVKCDMCAALQDKGETPACVEACPVKVLTVGTIEDLEAQGGVKEGVDFTYAETEPNFRFIPID</sequence>
<dbReference type="GO" id="GO:0046872">
    <property type="term" value="F:metal ion binding"/>
    <property type="evidence" value="ECO:0007669"/>
    <property type="project" value="UniProtKB-KW"/>
</dbReference>
<dbReference type="Pfam" id="PF13247">
    <property type="entry name" value="Fer4_11"/>
    <property type="match status" value="1"/>
</dbReference>
<gene>
    <name evidence="6" type="ordered locus">Shel_18500</name>
</gene>
<dbReference type="PANTHER" id="PTHR43177:SF3">
    <property type="entry name" value="PROTEIN NRFC HOMOLOG"/>
    <property type="match status" value="1"/>
</dbReference>
<evidence type="ECO:0000256" key="2">
    <source>
        <dbReference type="ARBA" id="ARBA00022723"/>
    </source>
</evidence>
<dbReference type="InterPro" id="IPR050954">
    <property type="entry name" value="ET_IronSulfur_Cluster-Binding"/>
</dbReference>
<feature type="domain" description="4Fe-4S ferredoxin-type" evidence="5">
    <location>
        <begin position="4"/>
        <end position="34"/>
    </location>
</feature>
<keyword evidence="1" id="KW-0004">4Fe-4S</keyword>
<accession>C7N7I3</accession>
<dbReference type="PROSITE" id="PS00198">
    <property type="entry name" value="4FE4S_FER_1"/>
    <property type="match status" value="1"/>
</dbReference>
<name>C7N7I3_SLAHD</name>
<protein>
    <submittedName>
        <fullName evidence="6">Fe-S-cluster-containing hydrogenase subunit</fullName>
    </submittedName>
</protein>
<feature type="domain" description="4Fe-4S ferredoxin-type" evidence="5">
    <location>
        <begin position="78"/>
        <end position="107"/>
    </location>
</feature>
<reference evidence="6 7" key="1">
    <citation type="journal article" date="2009" name="Stand. Genomic Sci.">
        <title>Complete genome sequence of Slackia heliotrinireducens type strain (RHS 1).</title>
        <authorList>
            <person name="Pukall R."/>
            <person name="Lapidus A."/>
            <person name="Nolan M."/>
            <person name="Copeland A."/>
            <person name="Glavina Del Rio T."/>
            <person name="Lucas S."/>
            <person name="Chen F."/>
            <person name="Tice H."/>
            <person name="Cheng J.F."/>
            <person name="Chertkov O."/>
            <person name="Bruce D."/>
            <person name="Goodwin L."/>
            <person name="Kuske C."/>
            <person name="Brettin T."/>
            <person name="Detter J.C."/>
            <person name="Han C."/>
            <person name="Pitluck S."/>
            <person name="Pati A."/>
            <person name="Mavrommatis K."/>
            <person name="Ivanova N."/>
            <person name="Ovchinnikova G."/>
            <person name="Chen A."/>
            <person name="Palaniappan K."/>
            <person name="Schneider S."/>
            <person name="Rohde M."/>
            <person name="Chain P."/>
            <person name="D'haeseleer P."/>
            <person name="Goker M."/>
            <person name="Bristow J."/>
            <person name="Eisen J.A."/>
            <person name="Markowitz V."/>
            <person name="Kyrpides N.C."/>
            <person name="Klenk H.P."/>
            <person name="Hugenholtz P."/>
        </authorList>
    </citation>
    <scope>NUCLEOTIDE SEQUENCE [LARGE SCALE GENOMIC DNA]</scope>
    <source>
        <strain evidence="7">ATCC 29202 / DSM 20476 / NCTC 11029 / RHS 1</strain>
    </source>
</reference>
<organism evidence="6 7">
    <name type="scientific">Slackia heliotrinireducens (strain ATCC 29202 / DSM 20476 / NCTC 11029 / RHS 1)</name>
    <name type="common">Peptococcus heliotrinreducens</name>
    <dbReference type="NCBI Taxonomy" id="471855"/>
    <lineage>
        <taxon>Bacteria</taxon>
        <taxon>Bacillati</taxon>
        <taxon>Actinomycetota</taxon>
        <taxon>Coriobacteriia</taxon>
        <taxon>Eggerthellales</taxon>
        <taxon>Eggerthellaceae</taxon>
        <taxon>Slackia</taxon>
    </lineage>
</organism>
<dbReference type="Gene3D" id="3.30.70.20">
    <property type="match status" value="2"/>
</dbReference>
<keyword evidence="7" id="KW-1185">Reference proteome</keyword>
<dbReference type="InterPro" id="IPR017900">
    <property type="entry name" value="4Fe4S_Fe_S_CS"/>
</dbReference>
<dbReference type="InterPro" id="IPR017896">
    <property type="entry name" value="4Fe4S_Fe-S-bd"/>
</dbReference>
<keyword evidence="2" id="KW-0479">Metal-binding</keyword>
<proteinExistence type="predicted"/>
<dbReference type="CDD" id="cd16371">
    <property type="entry name" value="DMSOR_beta_like"/>
    <property type="match status" value="1"/>
</dbReference>
<dbReference type="RefSeq" id="WP_012798970.1">
    <property type="nucleotide sequence ID" value="NC_013165.1"/>
</dbReference>
<dbReference type="PANTHER" id="PTHR43177">
    <property type="entry name" value="PROTEIN NRFC"/>
    <property type="match status" value="1"/>
</dbReference>
<evidence type="ECO:0000313" key="7">
    <source>
        <dbReference type="Proteomes" id="UP000002026"/>
    </source>
</evidence>
<dbReference type="EMBL" id="CP001684">
    <property type="protein sequence ID" value="ACV22868.1"/>
    <property type="molecule type" value="Genomic_DNA"/>
</dbReference>
<keyword evidence="3" id="KW-0408">Iron</keyword>
<dbReference type="STRING" id="471855.Shel_18500"/>
<dbReference type="KEGG" id="shi:Shel_18500"/>
<dbReference type="GO" id="GO:0051539">
    <property type="term" value="F:4 iron, 4 sulfur cluster binding"/>
    <property type="evidence" value="ECO:0007669"/>
    <property type="project" value="UniProtKB-KW"/>
</dbReference>
<dbReference type="Proteomes" id="UP000002026">
    <property type="component" value="Chromosome"/>
</dbReference>
<dbReference type="PROSITE" id="PS51379">
    <property type="entry name" value="4FE4S_FER_2"/>
    <property type="match status" value="3"/>
</dbReference>